<evidence type="ECO:0000256" key="7">
    <source>
        <dbReference type="ARBA" id="ARBA00023080"/>
    </source>
</evidence>
<dbReference type="Gene3D" id="3.90.950.10">
    <property type="match status" value="1"/>
</dbReference>
<keyword evidence="4 10" id="KW-0547">Nucleotide-binding</keyword>
<dbReference type="PANTHER" id="PTHR11067">
    <property type="entry name" value="INOSINE TRIPHOSPHATE PYROPHOSPHATASE/HAM1 PROTEIN"/>
    <property type="match status" value="1"/>
</dbReference>
<dbReference type="GO" id="GO:0036220">
    <property type="term" value="F:ITP diphosphatase activity"/>
    <property type="evidence" value="ECO:0007669"/>
    <property type="project" value="UniProtKB-UniRule"/>
</dbReference>
<dbReference type="SUPFAM" id="SSF52972">
    <property type="entry name" value="ITPase-like"/>
    <property type="match status" value="1"/>
</dbReference>
<comment type="catalytic activity">
    <reaction evidence="10">
        <text>ITP + H2O = IMP + diphosphate + H(+)</text>
        <dbReference type="Rhea" id="RHEA:29399"/>
        <dbReference type="ChEBI" id="CHEBI:15377"/>
        <dbReference type="ChEBI" id="CHEBI:15378"/>
        <dbReference type="ChEBI" id="CHEBI:33019"/>
        <dbReference type="ChEBI" id="CHEBI:58053"/>
        <dbReference type="ChEBI" id="CHEBI:61402"/>
        <dbReference type="EC" id="3.6.1.66"/>
    </reaction>
</comment>
<feature type="binding site" evidence="10">
    <location>
        <position position="177"/>
    </location>
    <ligand>
        <name>substrate</name>
    </ligand>
</feature>
<dbReference type="GO" id="GO:0046872">
    <property type="term" value="F:metal ion binding"/>
    <property type="evidence" value="ECO:0007669"/>
    <property type="project" value="UniProtKB-KW"/>
</dbReference>
<proteinExistence type="inferred from homology"/>
<protein>
    <recommendedName>
        <fullName evidence="10">dITP/XTP pyrophosphatase</fullName>
        <ecNumber evidence="10">3.6.1.66</ecNumber>
    </recommendedName>
    <alternativeName>
        <fullName evidence="10">Non-canonical purine NTP pyrophosphatase</fullName>
    </alternativeName>
    <alternativeName>
        <fullName evidence="10">Non-standard purine NTP pyrophosphatase</fullName>
    </alternativeName>
    <alternativeName>
        <fullName evidence="10">Nucleoside-triphosphate diphosphatase</fullName>
    </alternativeName>
    <alternativeName>
        <fullName evidence="10">Nucleoside-triphosphate pyrophosphatase</fullName>
        <shortName evidence="10">NTPase</shortName>
    </alternativeName>
</protein>
<dbReference type="Proteomes" id="UP000512184">
    <property type="component" value="Chromosome"/>
</dbReference>
<dbReference type="GO" id="GO:0036222">
    <property type="term" value="F:XTP diphosphatase activity"/>
    <property type="evidence" value="ECO:0007669"/>
    <property type="project" value="UniProtKB-UniRule"/>
</dbReference>
<keyword evidence="3 10" id="KW-0479">Metal-binding</keyword>
<feature type="binding site" evidence="10">
    <location>
        <begin position="154"/>
        <end position="157"/>
    </location>
    <ligand>
        <name>substrate</name>
    </ligand>
</feature>
<comment type="subunit">
    <text evidence="2 10">Homodimer.</text>
</comment>
<name>A0AAQ0J7W5_9CHLA</name>
<dbReference type="Pfam" id="PF01725">
    <property type="entry name" value="Ham1p_like"/>
    <property type="match status" value="1"/>
</dbReference>
<dbReference type="GO" id="GO:0009117">
    <property type="term" value="P:nucleotide metabolic process"/>
    <property type="evidence" value="ECO:0007669"/>
    <property type="project" value="UniProtKB-KW"/>
</dbReference>
<reference evidence="11 13" key="1">
    <citation type="submission" date="2019-01" db="EMBL/GenBank/DDBJ databases">
        <title>Whole genome sequencing and annotation enables comparative genome analysis that reveals unique features of the Chlamydia suis R19 Genome.</title>
        <authorList>
            <person name="Dimond Z.E."/>
        </authorList>
    </citation>
    <scope>NUCLEOTIDE SEQUENCE [LARGE SCALE GENOMIC DNA]</scope>
    <source>
        <strain evidence="11 13">R19</strain>
    </source>
</reference>
<evidence type="ECO:0000256" key="6">
    <source>
        <dbReference type="ARBA" id="ARBA00022842"/>
    </source>
</evidence>
<evidence type="ECO:0000256" key="1">
    <source>
        <dbReference type="ARBA" id="ARBA00008023"/>
    </source>
</evidence>
<dbReference type="AlphaFoldDB" id="A0AAQ0J7W5"/>
<dbReference type="InterPro" id="IPR029001">
    <property type="entry name" value="ITPase-like_fam"/>
</dbReference>
<evidence type="ECO:0000256" key="5">
    <source>
        <dbReference type="ARBA" id="ARBA00022801"/>
    </source>
</evidence>
<dbReference type="PANTHER" id="PTHR11067:SF9">
    <property type="entry name" value="INOSINE TRIPHOSPHATE PYROPHOSPHATASE"/>
    <property type="match status" value="1"/>
</dbReference>
<keyword evidence="7 10" id="KW-0546">Nucleotide metabolism</keyword>
<feature type="binding site" evidence="10">
    <location>
        <begin position="182"/>
        <end position="183"/>
    </location>
    <ligand>
        <name>substrate</name>
    </ligand>
</feature>
<evidence type="ECO:0000256" key="3">
    <source>
        <dbReference type="ARBA" id="ARBA00022723"/>
    </source>
</evidence>
<feature type="binding site" evidence="10">
    <location>
        <position position="71"/>
    </location>
    <ligand>
        <name>substrate</name>
    </ligand>
</feature>
<feature type="binding site" evidence="10">
    <location>
        <position position="70"/>
    </location>
    <ligand>
        <name>Mg(2+)</name>
        <dbReference type="ChEBI" id="CHEBI:18420"/>
    </ligand>
</feature>
<dbReference type="GO" id="GO:0009146">
    <property type="term" value="P:purine nucleoside triphosphate catabolic process"/>
    <property type="evidence" value="ECO:0007669"/>
    <property type="project" value="UniProtKB-UniRule"/>
</dbReference>
<dbReference type="HAMAP" id="MF_01405">
    <property type="entry name" value="Non_canon_purine_NTPase"/>
    <property type="match status" value="1"/>
</dbReference>
<dbReference type="InterPro" id="IPR020922">
    <property type="entry name" value="dITP/XTP_pyrophosphatase"/>
</dbReference>
<dbReference type="GO" id="GO:0017111">
    <property type="term" value="F:ribonucleoside triphosphate phosphatase activity"/>
    <property type="evidence" value="ECO:0007669"/>
    <property type="project" value="InterPro"/>
</dbReference>
<dbReference type="EMBL" id="CP063185">
    <property type="protein sequence ID" value="QYC74587.1"/>
    <property type="molecule type" value="Genomic_DNA"/>
</dbReference>
<comment type="catalytic activity">
    <reaction evidence="9 10">
        <text>XTP + H2O = XMP + diphosphate + H(+)</text>
        <dbReference type="Rhea" id="RHEA:28610"/>
        <dbReference type="ChEBI" id="CHEBI:15377"/>
        <dbReference type="ChEBI" id="CHEBI:15378"/>
        <dbReference type="ChEBI" id="CHEBI:33019"/>
        <dbReference type="ChEBI" id="CHEBI:57464"/>
        <dbReference type="ChEBI" id="CHEBI:61314"/>
        <dbReference type="EC" id="3.6.1.66"/>
    </reaction>
</comment>
<dbReference type="Proteomes" id="UP000825134">
    <property type="component" value="Chromosome"/>
</dbReference>
<dbReference type="EC" id="3.6.1.66" evidence="10"/>
<dbReference type="RefSeq" id="WP_080122501.1">
    <property type="nucleotide sequence ID" value="NZ_CP035278.1"/>
</dbReference>
<evidence type="ECO:0000313" key="14">
    <source>
        <dbReference type="Proteomes" id="UP000825134"/>
    </source>
</evidence>
<evidence type="ECO:0000313" key="12">
    <source>
        <dbReference type="EMBL" id="QYC74587.1"/>
    </source>
</evidence>
<evidence type="ECO:0000256" key="8">
    <source>
        <dbReference type="ARBA" id="ARBA00051875"/>
    </source>
</evidence>
<keyword evidence="5 10" id="KW-0378">Hydrolase</keyword>
<dbReference type="CDD" id="cd00515">
    <property type="entry name" value="HAM1"/>
    <property type="match status" value="1"/>
</dbReference>
<organism evidence="12 14">
    <name type="scientific">Chlamydia suis</name>
    <dbReference type="NCBI Taxonomy" id="83559"/>
    <lineage>
        <taxon>Bacteria</taxon>
        <taxon>Pseudomonadati</taxon>
        <taxon>Chlamydiota</taxon>
        <taxon>Chlamydiia</taxon>
        <taxon>Chlamydiales</taxon>
        <taxon>Chlamydiaceae</taxon>
        <taxon>Chlamydia/Chlamydophila group</taxon>
        <taxon>Chlamydia</taxon>
    </lineage>
</organism>
<sequence>MKILIASSHGYKVRETKAFLKKIGEFDIFSLVDHPSYLPPKETGETPEENAIQKGVFAAQTFRCWTIADDSMLTIPALGGLPGKRSSSFAGEKASDKDHRKKLLESMLSLENPLDRSAYFECCVVLISPFGKIYKACASCEGTIVFEERGSSGFGYDPLFLKHDYKQTYAELPEEIKNQVSHRAKALVKLQPYVEMALSNHLLARNERL</sequence>
<dbReference type="FunFam" id="3.90.950.10:FF:000001">
    <property type="entry name" value="dITP/XTP pyrophosphatase"/>
    <property type="match status" value="1"/>
</dbReference>
<keyword evidence="13" id="KW-1185">Reference proteome</keyword>
<dbReference type="GO" id="GO:0005829">
    <property type="term" value="C:cytosol"/>
    <property type="evidence" value="ECO:0007669"/>
    <property type="project" value="TreeGrafter"/>
</dbReference>
<evidence type="ECO:0000256" key="10">
    <source>
        <dbReference type="HAMAP-Rule" id="MF_01405"/>
    </source>
</evidence>
<dbReference type="GO" id="GO:0035870">
    <property type="term" value="F:dITP diphosphatase activity"/>
    <property type="evidence" value="ECO:0007669"/>
    <property type="project" value="UniProtKB-UniRule"/>
</dbReference>
<evidence type="ECO:0000256" key="2">
    <source>
        <dbReference type="ARBA" id="ARBA00011738"/>
    </source>
</evidence>
<comment type="catalytic activity">
    <reaction evidence="8 10">
        <text>dITP + H2O = dIMP + diphosphate + H(+)</text>
        <dbReference type="Rhea" id="RHEA:28342"/>
        <dbReference type="ChEBI" id="CHEBI:15377"/>
        <dbReference type="ChEBI" id="CHEBI:15378"/>
        <dbReference type="ChEBI" id="CHEBI:33019"/>
        <dbReference type="ChEBI" id="CHEBI:61194"/>
        <dbReference type="ChEBI" id="CHEBI:61382"/>
        <dbReference type="EC" id="3.6.1.66"/>
    </reaction>
</comment>
<evidence type="ECO:0000256" key="4">
    <source>
        <dbReference type="ARBA" id="ARBA00022741"/>
    </source>
</evidence>
<keyword evidence="6 10" id="KW-0460">Magnesium</keyword>
<feature type="binding site" evidence="10">
    <location>
        <begin position="7"/>
        <end position="12"/>
    </location>
    <ligand>
        <name>substrate</name>
    </ligand>
</feature>
<evidence type="ECO:0000256" key="9">
    <source>
        <dbReference type="ARBA" id="ARBA00052017"/>
    </source>
</evidence>
<comment type="cofactor">
    <cofactor evidence="10">
        <name>Mg(2+)</name>
        <dbReference type="ChEBI" id="CHEBI:18420"/>
    </cofactor>
    <text evidence="10">Binds 1 Mg(2+) ion per subunit.</text>
</comment>
<evidence type="ECO:0000313" key="11">
    <source>
        <dbReference type="EMBL" id="QHP83833.1"/>
    </source>
</evidence>
<gene>
    <name evidence="11" type="primary">rdgB</name>
    <name evidence="11" type="ORF">Chls_958</name>
    <name evidence="12" type="ORF">INQ84_01060</name>
</gene>
<comment type="function">
    <text evidence="10">Pyrophosphatase that catalyzes the hydrolysis of nucleoside triphosphates to their monophosphate derivatives, with a high preference for the non-canonical purine nucleotides XTP (xanthosine triphosphate), dITP (deoxyinosine triphosphate) and ITP. Seems to function as a house-cleaning enzyme that removes non-canonical purine nucleotides from the nucleotide pool, thus preventing their incorporation into DNA/RNA and avoiding chromosomal lesions.</text>
</comment>
<dbReference type="InterPro" id="IPR002637">
    <property type="entry name" value="RdgB/HAM1"/>
</dbReference>
<evidence type="ECO:0000313" key="13">
    <source>
        <dbReference type="Proteomes" id="UP000512184"/>
    </source>
</evidence>
<comment type="caution">
    <text evidence="10">Lacks conserved residue(s) required for the propagation of feature annotation.</text>
</comment>
<dbReference type="EMBL" id="CP035278">
    <property type="protein sequence ID" value="QHP83833.1"/>
    <property type="molecule type" value="Genomic_DNA"/>
</dbReference>
<accession>A0AAQ0J7W5</accession>
<dbReference type="GO" id="GO:0000166">
    <property type="term" value="F:nucleotide binding"/>
    <property type="evidence" value="ECO:0007669"/>
    <property type="project" value="UniProtKB-KW"/>
</dbReference>
<feature type="active site" description="Proton acceptor" evidence="10">
    <location>
        <position position="70"/>
    </location>
</feature>
<reference evidence="12" key="2">
    <citation type="journal article" date="2021" name="Front. Microbiol.">
        <title>Generation of Tetracycline and Rifamycin Resistant Chlamydia Suis Recombinants.</title>
        <authorList>
            <person name="Marti H."/>
            <person name="Bommana S."/>
            <person name="Read T.D."/>
            <person name="Pesch T."/>
            <person name="Prahauser B."/>
            <person name="Dean D."/>
            <person name="Borel N."/>
        </authorList>
    </citation>
    <scope>NUCLEOTIDE SEQUENCE</scope>
    <source>
        <strain evidence="12">208.1</strain>
    </source>
</reference>
<comment type="similarity">
    <text evidence="1 10">Belongs to the HAM1 NTPase family.</text>
</comment>